<reference evidence="2 3" key="1">
    <citation type="submission" date="2024-01" db="EMBL/GenBank/DDBJ databases">
        <title>A draft genome for the cacao thread blight pathogen Marasmiellus scandens.</title>
        <authorList>
            <person name="Baruah I.K."/>
            <person name="Leung J."/>
            <person name="Bukari Y."/>
            <person name="Amoako-Attah I."/>
            <person name="Meinhardt L.W."/>
            <person name="Bailey B.A."/>
            <person name="Cohen S.P."/>
        </authorList>
    </citation>
    <scope>NUCLEOTIDE SEQUENCE [LARGE SCALE GENOMIC DNA]</scope>
    <source>
        <strain evidence="2 3">GH-19</strain>
    </source>
</reference>
<evidence type="ECO:0000313" key="3">
    <source>
        <dbReference type="Proteomes" id="UP001498398"/>
    </source>
</evidence>
<feature type="compositionally biased region" description="Polar residues" evidence="1">
    <location>
        <begin position="1"/>
        <end position="35"/>
    </location>
</feature>
<organism evidence="2 3">
    <name type="scientific">Marasmiellus scandens</name>
    <dbReference type="NCBI Taxonomy" id="2682957"/>
    <lineage>
        <taxon>Eukaryota</taxon>
        <taxon>Fungi</taxon>
        <taxon>Dikarya</taxon>
        <taxon>Basidiomycota</taxon>
        <taxon>Agaricomycotina</taxon>
        <taxon>Agaricomycetes</taxon>
        <taxon>Agaricomycetidae</taxon>
        <taxon>Agaricales</taxon>
        <taxon>Marasmiineae</taxon>
        <taxon>Omphalotaceae</taxon>
        <taxon>Marasmiellus</taxon>
    </lineage>
</organism>
<evidence type="ECO:0000313" key="2">
    <source>
        <dbReference type="EMBL" id="KAK7458057.1"/>
    </source>
</evidence>
<feature type="region of interest" description="Disordered" evidence="1">
    <location>
        <begin position="297"/>
        <end position="323"/>
    </location>
</feature>
<feature type="region of interest" description="Disordered" evidence="1">
    <location>
        <begin position="1"/>
        <end position="51"/>
    </location>
</feature>
<comment type="caution">
    <text evidence="2">The sequence shown here is derived from an EMBL/GenBank/DDBJ whole genome shotgun (WGS) entry which is preliminary data.</text>
</comment>
<dbReference type="EMBL" id="JBANRG010000018">
    <property type="protein sequence ID" value="KAK7458057.1"/>
    <property type="molecule type" value="Genomic_DNA"/>
</dbReference>
<feature type="compositionally biased region" description="Basic residues" evidence="1">
    <location>
        <begin position="308"/>
        <end position="323"/>
    </location>
</feature>
<sequence>MDHLNQAQNNWHQGSAPNQWSGWQNDHGQLASGSSMHIDHSFPNQPSGNFQLQNTRYHMNRAPNDQDSSKQRQETLAQFPNHTIFAIVNAASAELLKCCGNEDYAKLWEENIVLQAENKAMKLCVDSFEKLNVQLLGVAGSQPSTYMADRSTSPDSDKMPLPNFDPKYLVVPANLPNMKFRKQEEWKTYYDGKKSSNQKPHYLGFLQHLDGSYLKDDERRILISDLKEIWNLLFYRGHLPNGITWSYINPMVKECSYGLIIAKHPYLAYGKNLWKVKQLATIQFPYWDRDSRQSGNLACWDDPPNREKRSRSPKVTRSHKKRKVKVNLDSDDETDIFGSTAAAISNTTPVTTPEAATLSLASQTPVEVTSTQATTASSDPALTGVISTLTTTPLSNSATFTQKTTAPADPALTGVTSTQTMTTLSNSATQMTTAPLDPVLTGVNSTGTMTALSNSATQTTTAPLDLVLTGVTSTLTTTALSNSATQTTTAPLDLVLTGVASTLTTTTLSNLTQTTTAPLDPVLTGITSTLTTTALSNSAPTFTQMTTITSTSPPSEISAVTNKGDGAFAMKKFLSL</sequence>
<gene>
    <name evidence="2" type="ORF">VKT23_009963</name>
</gene>
<feature type="compositionally biased region" description="Polar residues" evidence="1">
    <location>
        <begin position="42"/>
        <end position="51"/>
    </location>
</feature>
<accession>A0ABR1JF48</accession>
<name>A0ABR1JF48_9AGAR</name>
<keyword evidence="3" id="KW-1185">Reference proteome</keyword>
<dbReference type="Proteomes" id="UP001498398">
    <property type="component" value="Unassembled WGS sequence"/>
</dbReference>
<protein>
    <submittedName>
        <fullName evidence="2">Uncharacterized protein</fullName>
    </submittedName>
</protein>
<proteinExistence type="predicted"/>
<evidence type="ECO:0000256" key="1">
    <source>
        <dbReference type="SAM" id="MobiDB-lite"/>
    </source>
</evidence>